<evidence type="ECO:0000313" key="1">
    <source>
        <dbReference type="EMBL" id="MBB4891222.1"/>
    </source>
</evidence>
<reference evidence="1 2" key="1">
    <citation type="submission" date="2020-08" db="EMBL/GenBank/DDBJ databases">
        <title>Genomic Encyclopedia of Type Strains, Phase III (KMG-III): the genomes of soil and plant-associated and newly described type strains.</title>
        <authorList>
            <person name="Whitman W."/>
        </authorList>
    </citation>
    <scope>NUCLEOTIDE SEQUENCE [LARGE SCALE GENOMIC DNA]</scope>
    <source>
        <strain evidence="1 2">CECT 3266</strain>
    </source>
</reference>
<dbReference type="AlphaFoldDB" id="A0A7W7LJ78"/>
<organism evidence="1 2">
    <name type="scientific">Streptomyces olivoverticillatus</name>
    <dbReference type="NCBI Taxonomy" id="66427"/>
    <lineage>
        <taxon>Bacteria</taxon>
        <taxon>Bacillati</taxon>
        <taxon>Actinomycetota</taxon>
        <taxon>Actinomycetes</taxon>
        <taxon>Kitasatosporales</taxon>
        <taxon>Streptomycetaceae</taxon>
        <taxon>Streptomyces</taxon>
    </lineage>
</organism>
<protein>
    <submittedName>
        <fullName evidence="1">Uncharacterized protein</fullName>
    </submittedName>
</protein>
<accession>A0A7W7LJ78</accession>
<name>A0A7W7LJ78_9ACTN</name>
<sequence>MTLCPALKEVAVLADCLAVDLVASGIKQFAQMSRIV</sequence>
<dbReference type="Proteomes" id="UP000556084">
    <property type="component" value="Unassembled WGS sequence"/>
</dbReference>
<gene>
    <name evidence="1" type="ORF">FHS39_000222</name>
</gene>
<keyword evidence="2" id="KW-1185">Reference proteome</keyword>
<proteinExistence type="predicted"/>
<evidence type="ECO:0000313" key="2">
    <source>
        <dbReference type="Proteomes" id="UP000556084"/>
    </source>
</evidence>
<comment type="caution">
    <text evidence="1">The sequence shown here is derived from an EMBL/GenBank/DDBJ whole genome shotgun (WGS) entry which is preliminary data.</text>
</comment>
<dbReference type="EMBL" id="JACHJH010000001">
    <property type="protein sequence ID" value="MBB4891222.1"/>
    <property type="molecule type" value="Genomic_DNA"/>
</dbReference>